<dbReference type="CDD" id="cd06550">
    <property type="entry name" value="TM_ABC_iron-siderophores_like"/>
    <property type="match status" value="1"/>
</dbReference>
<evidence type="ECO:0000256" key="2">
    <source>
        <dbReference type="ARBA" id="ARBA00007935"/>
    </source>
</evidence>
<dbReference type="InterPro" id="IPR000522">
    <property type="entry name" value="ABC_transptr_permease_BtuC"/>
</dbReference>
<evidence type="ECO:0000256" key="8">
    <source>
        <dbReference type="SAM" id="Phobius"/>
    </source>
</evidence>
<dbReference type="GO" id="GO:0005886">
    <property type="term" value="C:plasma membrane"/>
    <property type="evidence" value="ECO:0007669"/>
    <property type="project" value="UniProtKB-SubCell"/>
</dbReference>
<dbReference type="RefSeq" id="WP_188386995.1">
    <property type="nucleotide sequence ID" value="NZ_BMFK01000001.1"/>
</dbReference>
<evidence type="ECO:0000256" key="4">
    <source>
        <dbReference type="ARBA" id="ARBA00022475"/>
    </source>
</evidence>
<evidence type="ECO:0000313" key="10">
    <source>
        <dbReference type="Proteomes" id="UP000605259"/>
    </source>
</evidence>
<evidence type="ECO:0000256" key="5">
    <source>
        <dbReference type="ARBA" id="ARBA00022692"/>
    </source>
</evidence>
<feature type="transmembrane region" description="Helical" evidence="8">
    <location>
        <begin position="210"/>
        <end position="234"/>
    </location>
</feature>
<proteinExistence type="inferred from homology"/>
<dbReference type="PANTHER" id="PTHR30472">
    <property type="entry name" value="FERRIC ENTEROBACTIN TRANSPORT SYSTEM PERMEASE PROTEIN"/>
    <property type="match status" value="1"/>
</dbReference>
<feature type="transmembrane region" description="Helical" evidence="8">
    <location>
        <begin position="293"/>
        <end position="310"/>
    </location>
</feature>
<name>A0A917ALS9_9BACI</name>
<dbReference type="SUPFAM" id="SSF81345">
    <property type="entry name" value="ABC transporter involved in vitamin B12 uptake, BtuC"/>
    <property type="match status" value="1"/>
</dbReference>
<feature type="transmembrane region" description="Helical" evidence="8">
    <location>
        <begin position="254"/>
        <end position="281"/>
    </location>
</feature>
<comment type="caution">
    <text evidence="9">The sequence shown here is derived from an EMBL/GenBank/DDBJ whole genome shotgun (WGS) entry which is preliminary data.</text>
</comment>
<keyword evidence="7 8" id="KW-0472">Membrane</keyword>
<evidence type="ECO:0000313" key="9">
    <source>
        <dbReference type="EMBL" id="GGE58844.1"/>
    </source>
</evidence>
<feature type="transmembrane region" description="Helical" evidence="8">
    <location>
        <begin position="322"/>
        <end position="342"/>
    </location>
</feature>
<evidence type="ECO:0000256" key="3">
    <source>
        <dbReference type="ARBA" id="ARBA00022448"/>
    </source>
</evidence>
<dbReference type="Pfam" id="PF01032">
    <property type="entry name" value="FecCD"/>
    <property type="match status" value="1"/>
</dbReference>
<accession>A0A917ALS9</accession>
<keyword evidence="4" id="KW-1003">Cell membrane</keyword>
<dbReference type="Gene3D" id="1.10.3470.10">
    <property type="entry name" value="ABC transporter involved in vitamin B12 uptake, BtuC"/>
    <property type="match status" value="1"/>
</dbReference>
<dbReference type="AlphaFoldDB" id="A0A917ALS9"/>
<comment type="similarity">
    <text evidence="2">Belongs to the binding-protein-dependent transport system permease family. FecCD subfamily.</text>
</comment>
<keyword evidence="10" id="KW-1185">Reference proteome</keyword>
<keyword evidence="3" id="KW-0813">Transport</keyword>
<feature type="transmembrane region" description="Helical" evidence="8">
    <location>
        <begin position="167"/>
        <end position="189"/>
    </location>
</feature>
<dbReference type="InterPro" id="IPR037294">
    <property type="entry name" value="ABC_BtuC-like"/>
</dbReference>
<comment type="subcellular location">
    <subcellularLocation>
        <location evidence="1">Cell membrane</location>
        <topology evidence="1">Multi-pass membrane protein</topology>
    </subcellularLocation>
</comment>
<dbReference type="FunFam" id="1.10.3470.10:FF:000001">
    <property type="entry name" value="Vitamin B12 ABC transporter permease BtuC"/>
    <property type="match status" value="1"/>
</dbReference>
<reference evidence="9" key="1">
    <citation type="journal article" date="2014" name="Int. J. Syst. Evol. Microbiol.">
        <title>Complete genome sequence of Corynebacterium casei LMG S-19264T (=DSM 44701T), isolated from a smear-ripened cheese.</title>
        <authorList>
            <consortium name="US DOE Joint Genome Institute (JGI-PGF)"/>
            <person name="Walter F."/>
            <person name="Albersmeier A."/>
            <person name="Kalinowski J."/>
            <person name="Ruckert C."/>
        </authorList>
    </citation>
    <scope>NUCLEOTIDE SEQUENCE</scope>
    <source>
        <strain evidence="9">CGMCC 1.12698</strain>
    </source>
</reference>
<keyword evidence="6 8" id="KW-1133">Transmembrane helix</keyword>
<evidence type="ECO:0000256" key="7">
    <source>
        <dbReference type="ARBA" id="ARBA00023136"/>
    </source>
</evidence>
<dbReference type="Proteomes" id="UP000605259">
    <property type="component" value="Unassembled WGS sequence"/>
</dbReference>
<evidence type="ECO:0000256" key="6">
    <source>
        <dbReference type="ARBA" id="ARBA00022989"/>
    </source>
</evidence>
<feature type="transmembrane region" description="Helical" evidence="8">
    <location>
        <begin position="80"/>
        <end position="100"/>
    </location>
</feature>
<feature type="transmembrane region" description="Helical" evidence="8">
    <location>
        <begin position="21"/>
        <end position="43"/>
    </location>
</feature>
<sequence length="349" mass="36268">MSAEAVVETAPIPEDTKPHRFLVASIVLITGIILLVIGFVFSISYGAVDTGAREVINTIFSFNPDDPNQQIIHELRIPRAISAILIGACLAVSGAIMQGITRNPLATPSIMGLTQGSGLAIAIMMVVMPAVGYNGLVIASFIGAALGVAIVYGITAMTPGGVSPLKLVLAGTVVSSLFGAISSGLAIYFKIAQDLSFFSAGGLTMIRWDAIEMLLPIAVVCLIASIAMGRYITLLSFGEEVAIGLGQRVGLVKLGSVILILLMTGASVSVAGGVGFVGLVIPHIVRSLVGTDYRLIIPCSAVLGGVLIVYADIVSRWVNAPYVTPLGAITAMIGVPFFLYLARKEGRDL</sequence>
<gene>
    <name evidence="9" type="primary">fhuB</name>
    <name evidence="9" type="ORF">GCM10007140_06490</name>
</gene>
<dbReference type="GO" id="GO:0033214">
    <property type="term" value="P:siderophore-iron import into cell"/>
    <property type="evidence" value="ECO:0007669"/>
    <property type="project" value="TreeGrafter"/>
</dbReference>
<protein>
    <submittedName>
        <fullName evidence="9">Ferrichrome ABC transporter permease</fullName>
    </submittedName>
</protein>
<reference evidence="9" key="2">
    <citation type="submission" date="2020-09" db="EMBL/GenBank/DDBJ databases">
        <authorList>
            <person name="Sun Q."/>
            <person name="Zhou Y."/>
        </authorList>
    </citation>
    <scope>NUCLEOTIDE SEQUENCE</scope>
    <source>
        <strain evidence="9">CGMCC 1.12698</strain>
    </source>
</reference>
<dbReference type="EMBL" id="BMFK01000001">
    <property type="protein sequence ID" value="GGE58844.1"/>
    <property type="molecule type" value="Genomic_DNA"/>
</dbReference>
<evidence type="ECO:0000256" key="1">
    <source>
        <dbReference type="ARBA" id="ARBA00004651"/>
    </source>
</evidence>
<feature type="transmembrane region" description="Helical" evidence="8">
    <location>
        <begin position="106"/>
        <end position="128"/>
    </location>
</feature>
<dbReference type="PANTHER" id="PTHR30472:SF58">
    <property type="entry name" value="IRON(3+)-HYDROXAMATE IMPORT SYSTEM PERMEASE PROTEIN FHUB"/>
    <property type="match status" value="1"/>
</dbReference>
<dbReference type="GO" id="GO:0022857">
    <property type="term" value="F:transmembrane transporter activity"/>
    <property type="evidence" value="ECO:0007669"/>
    <property type="project" value="InterPro"/>
</dbReference>
<feature type="transmembrane region" description="Helical" evidence="8">
    <location>
        <begin position="135"/>
        <end position="155"/>
    </location>
</feature>
<organism evidence="9 10">
    <name type="scientific">Priestia taiwanensis</name>
    <dbReference type="NCBI Taxonomy" id="1347902"/>
    <lineage>
        <taxon>Bacteria</taxon>
        <taxon>Bacillati</taxon>
        <taxon>Bacillota</taxon>
        <taxon>Bacilli</taxon>
        <taxon>Bacillales</taxon>
        <taxon>Bacillaceae</taxon>
        <taxon>Priestia</taxon>
    </lineage>
</organism>
<keyword evidence="5 8" id="KW-0812">Transmembrane</keyword>